<accession>A0AAW2DVX9</accession>
<gene>
    <name evidence="3" type="ORF">SO802_000787</name>
</gene>
<dbReference type="EMBL" id="JAZDWU010000001">
    <property type="protein sequence ID" value="KAL0013718.1"/>
    <property type="molecule type" value="Genomic_DNA"/>
</dbReference>
<name>A0AAW2DVX9_9ROSI</name>
<dbReference type="PANTHER" id="PTHR47723">
    <property type="entry name" value="OS05G0353850 PROTEIN"/>
    <property type="match status" value="1"/>
</dbReference>
<evidence type="ECO:0000256" key="1">
    <source>
        <dbReference type="SAM" id="Phobius"/>
    </source>
</evidence>
<dbReference type="InterPro" id="IPR002156">
    <property type="entry name" value="RNaseH_domain"/>
</dbReference>
<keyword evidence="4" id="KW-1185">Reference proteome</keyword>
<dbReference type="SUPFAM" id="SSF53098">
    <property type="entry name" value="Ribonuclease H-like"/>
    <property type="match status" value="1"/>
</dbReference>
<evidence type="ECO:0000313" key="4">
    <source>
        <dbReference type="Proteomes" id="UP001459277"/>
    </source>
</evidence>
<dbReference type="Gene3D" id="3.30.420.10">
    <property type="entry name" value="Ribonuclease H-like superfamily/Ribonuclease H"/>
    <property type="match status" value="1"/>
</dbReference>
<reference evidence="3 4" key="1">
    <citation type="submission" date="2024-01" db="EMBL/GenBank/DDBJ databases">
        <title>A telomere-to-telomere, gap-free genome of sweet tea (Lithocarpus litseifolius).</title>
        <authorList>
            <person name="Zhou J."/>
        </authorList>
    </citation>
    <scope>NUCLEOTIDE SEQUENCE [LARGE SCALE GENOMIC DNA]</scope>
    <source>
        <strain evidence="3">Zhou-2022a</strain>
        <tissue evidence="3">Leaf</tissue>
    </source>
</reference>
<keyword evidence="1" id="KW-1133">Transmembrane helix</keyword>
<dbReference type="GO" id="GO:0003676">
    <property type="term" value="F:nucleic acid binding"/>
    <property type="evidence" value="ECO:0007669"/>
    <property type="project" value="InterPro"/>
</dbReference>
<proteinExistence type="predicted"/>
<dbReference type="Pfam" id="PF13456">
    <property type="entry name" value="RVT_3"/>
    <property type="match status" value="1"/>
</dbReference>
<dbReference type="AlphaFoldDB" id="A0AAW2DVX9"/>
<dbReference type="GO" id="GO:0004523">
    <property type="term" value="F:RNA-DNA hybrid ribonuclease activity"/>
    <property type="evidence" value="ECO:0007669"/>
    <property type="project" value="InterPro"/>
</dbReference>
<dbReference type="Proteomes" id="UP001459277">
    <property type="component" value="Unassembled WGS sequence"/>
</dbReference>
<dbReference type="CDD" id="cd06222">
    <property type="entry name" value="RNase_H_like"/>
    <property type="match status" value="1"/>
</dbReference>
<dbReference type="InterPro" id="IPR044730">
    <property type="entry name" value="RNase_H-like_dom_plant"/>
</dbReference>
<feature type="transmembrane region" description="Helical" evidence="1">
    <location>
        <begin position="196"/>
        <end position="215"/>
    </location>
</feature>
<comment type="caution">
    <text evidence="3">The sequence shown here is derived from an EMBL/GenBank/DDBJ whole genome shotgun (WGS) entry which is preliminary data.</text>
</comment>
<protein>
    <recommendedName>
        <fullName evidence="2">RNase H type-1 domain-containing protein</fullName>
    </recommendedName>
</protein>
<dbReference type="PANTHER" id="PTHR47723:SF21">
    <property type="entry name" value="POLYNUCLEOTIDYL TRANSFERASE, RIBONUCLEASE H-LIKE SUPERFAMILY PROTEIN"/>
    <property type="match status" value="1"/>
</dbReference>
<keyword evidence="1" id="KW-0812">Transmembrane</keyword>
<dbReference type="InterPro" id="IPR036397">
    <property type="entry name" value="RNaseH_sf"/>
</dbReference>
<keyword evidence="1" id="KW-0472">Membrane</keyword>
<organism evidence="3 4">
    <name type="scientific">Lithocarpus litseifolius</name>
    <dbReference type="NCBI Taxonomy" id="425828"/>
    <lineage>
        <taxon>Eukaryota</taxon>
        <taxon>Viridiplantae</taxon>
        <taxon>Streptophyta</taxon>
        <taxon>Embryophyta</taxon>
        <taxon>Tracheophyta</taxon>
        <taxon>Spermatophyta</taxon>
        <taxon>Magnoliopsida</taxon>
        <taxon>eudicotyledons</taxon>
        <taxon>Gunneridae</taxon>
        <taxon>Pentapetalae</taxon>
        <taxon>rosids</taxon>
        <taxon>fabids</taxon>
        <taxon>Fagales</taxon>
        <taxon>Fagaceae</taxon>
        <taxon>Lithocarpus</taxon>
    </lineage>
</organism>
<evidence type="ECO:0000313" key="3">
    <source>
        <dbReference type="EMBL" id="KAL0013718.1"/>
    </source>
</evidence>
<dbReference type="InterPro" id="IPR053151">
    <property type="entry name" value="RNase_H-like"/>
</dbReference>
<feature type="domain" description="RNase H type-1" evidence="2">
    <location>
        <begin position="26"/>
        <end position="144"/>
    </location>
</feature>
<sequence length="225" mass="24893">MIQCKNSSKDNTWFPPPPNWIKLTFDAAIREGKTSVAVVGRDQEGNLVAAWAEQRCPGSPLFGEANAALLAIQRAVEAGFKNVVIKGDALNVIEPLKNQLTVPHWSIKTVVEDILYFAKGLDNVNFSFVCRDGNEVAHLLARWAAILNWNGPVPISILSPLIIQALDRDGYRPNLDFLIHISIVRVMWGSLLRSPLLVLNATNSVLGFFVFIYLFSDFTSSSDKA</sequence>
<evidence type="ECO:0000259" key="2">
    <source>
        <dbReference type="Pfam" id="PF13456"/>
    </source>
</evidence>
<dbReference type="InterPro" id="IPR012337">
    <property type="entry name" value="RNaseH-like_sf"/>
</dbReference>